<dbReference type="PANTHER" id="PTHR24148">
    <property type="entry name" value="ANKYRIN REPEAT DOMAIN-CONTAINING PROTEIN 39 HOMOLOG-RELATED"/>
    <property type="match status" value="1"/>
</dbReference>
<keyword evidence="3" id="KW-1185">Reference proteome</keyword>
<protein>
    <submittedName>
        <fullName evidence="2">Heterokaryon incompatibility protein-domain-containing protein</fullName>
    </submittedName>
</protein>
<dbReference type="Pfam" id="PF06985">
    <property type="entry name" value="HET"/>
    <property type="match status" value="1"/>
</dbReference>
<sequence length="717" mass="80388">MFHTAELSATYVKFHFSFQAVCLWIKAVLWTCWRRAFQRESVRPDKASSFVYERLESGHIRLLDIKRHAWTWQLECRIRHVDLGTNPAYEAISYTWGDMKTLHRIRVDGRWLSITSNAHTILQDRASFFETRTMWIDCICIDQSNVSEKNVQVPLMKDIYQKAKRTVIHLGDYGGARLAFSLMEDLTWRHQFFDSIVANPEFEAFVGFATKKEIREGLVGLLGNLVPIDPRWSRLAHILRHSYFSRVWIVQEVVFGSACHIRCGGAWLDWKDFSGAVTNVFSGQFQNAGYLDRLRESGPVSTISHLSHLILLKDKETVARLVRAPSIRPTLCGLLSSPLVQGLKCSDPRDRVFGLVSLSRDAHDPDFAPDYSGTPDLGDFFTRLCCKFIRREETDSIFHVAGIGRERSIPGLPSWVPDWTCQSELPIHTLDPPFGAGGQHRAAIEICATKEVSIQGIVVDRLAVVTNRQIRPTANPMREVPSSHLLFHACIAVFDALKLSGDLTNDSNCNESVSPSRSEALWRTLVADSTQISVRESETGFPPEFNSSNPFGIASTKLLHKFKRLPEGEYNTVLPAWRRVVTFPDIRTLLETELAGGLSLDSSAKVDKFWKLIWANRSLTKDVEVITKGGGVSLLVGGCIHRFGMTETGRMVLVPPLAAVGDVICVGVGFGAPLLLREEVVGNGSTYKLVGEAYVDGIMDGELAVKAMEECRRIRIV</sequence>
<organism evidence="2 3">
    <name type="scientific">Echria macrotheca</name>
    <dbReference type="NCBI Taxonomy" id="438768"/>
    <lineage>
        <taxon>Eukaryota</taxon>
        <taxon>Fungi</taxon>
        <taxon>Dikarya</taxon>
        <taxon>Ascomycota</taxon>
        <taxon>Pezizomycotina</taxon>
        <taxon>Sordariomycetes</taxon>
        <taxon>Sordariomycetidae</taxon>
        <taxon>Sordariales</taxon>
        <taxon>Schizotheciaceae</taxon>
        <taxon>Echria</taxon>
    </lineage>
</organism>
<accession>A0AAJ0F654</accession>
<evidence type="ECO:0000259" key="1">
    <source>
        <dbReference type="Pfam" id="PF06985"/>
    </source>
</evidence>
<dbReference type="Proteomes" id="UP001239445">
    <property type="component" value="Unassembled WGS sequence"/>
</dbReference>
<dbReference type="InterPro" id="IPR010730">
    <property type="entry name" value="HET"/>
</dbReference>
<feature type="domain" description="Heterokaryon incompatibility" evidence="1">
    <location>
        <begin position="89"/>
        <end position="252"/>
    </location>
</feature>
<evidence type="ECO:0000313" key="3">
    <source>
        <dbReference type="Proteomes" id="UP001239445"/>
    </source>
</evidence>
<dbReference type="PANTHER" id="PTHR24148:SF73">
    <property type="entry name" value="HET DOMAIN PROTEIN (AFU_ORTHOLOGUE AFUA_8G01020)"/>
    <property type="match status" value="1"/>
</dbReference>
<evidence type="ECO:0000313" key="2">
    <source>
        <dbReference type="EMBL" id="KAK1749819.1"/>
    </source>
</evidence>
<dbReference type="Pfam" id="PF26639">
    <property type="entry name" value="Het-6_barrel"/>
    <property type="match status" value="1"/>
</dbReference>
<gene>
    <name evidence="2" type="ORF">QBC47DRAFT_395384</name>
</gene>
<name>A0AAJ0F654_9PEZI</name>
<dbReference type="InterPro" id="IPR052895">
    <property type="entry name" value="HetReg/Transcr_Mod"/>
</dbReference>
<comment type="caution">
    <text evidence="2">The sequence shown here is derived from an EMBL/GenBank/DDBJ whole genome shotgun (WGS) entry which is preliminary data.</text>
</comment>
<dbReference type="AlphaFoldDB" id="A0AAJ0F654"/>
<proteinExistence type="predicted"/>
<dbReference type="EMBL" id="MU839852">
    <property type="protein sequence ID" value="KAK1749819.1"/>
    <property type="molecule type" value="Genomic_DNA"/>
</dbReference>
<reference evidence="2" key="1">
    <citation type="submission" date="2023-06" db="EMBL/GenBank/DDBJ databases">
        <title>Genome-scale phylogeny and comparative genomics of the fungal order Sordariales.</title>
        <authorList>
            <consortium name="Lawrence Berkeley National Laboratory"/>
            <person name="Hensen N."/>
            <person name="Bonometti L."/>
            <person name="Westerberg I."/>
            <person name="Brannstrom I.O."/>
            <person name="Guillou S."/>
            <person name="Cros-Aarteil S."/>
            <person name="Calhoun S."/>
            <person name="Haridas S."/>
            <person name="Kuo A."/>
            <person name="Mondo S."/>
            <person name="Pangilinan J."/>
            <person name="Riley R."/>
            <person name="Labutti K."/>
            <person name="Andreopoulos B."/>
            <person name="Lipzen A."/>
            <person name="Chen C."/>
            <person name="Yanf M."/>
            <person name="Daum C."/>
            <person name="Ng V."/>
            <person name="Clum A."/>
            <person name="Steindorff A."/>
            <person name="Ohm R."/>
            <person name="Martin F."/>
            <person name="Silar P."/>
            <person name="Natvig D."/>
            <person name="Lalanne C."/>
            <person name="Gautier V."/>
            <person name="Ament-Velasquez S.L."/>
            <person name="Kruys A."/>
            <person name="Hutchinson M.I."/>
            <person name="Powell A.J."/>
            <person name="Barry K."/>
            <person name="Miller A.N."/>
            <person name="Grigoriev I.V."/>
            <person name="Debuchy R."/>
            <person name="Gladieux P."/>
            <person name="Thoren M.H."/>
            <person name="Johannesson H."/>
        </authorList>
    </citation>
    <scope>NUCLEOTIDE SEQUENCE</scope>
    <source>
        <strain evidence="2">PSN4</strain>
    </source>
</reference>